<proteinExistence type="predicted"/>
<gene>
    <name evidence="3" type="primary">LOC113469978</name>
</gene>
<organism evidence="2 3">
    <name type="scientific">Diaphorina citri</name>
    <name type="common">Asian citrus psyllid</name>
    <dbReference type="NCBI Taxonomy" id="121845"/>
    <lineage>
        <taxon>Eukaryota</taxon>
        <taxon>Metazoa</taxon>
        <taxon>Ecdysozoa</taxon>
        <taxon>Arthropoda</taxon>
        <taxon>Hexapoda</taxon>
        <taxon>Insecta</taxon>
        <taxon>Pterygota</taxon>
        <taxon>Neoptera</taxon>
        <taxon>Paraneoptera</taxon>
        <taxon>Hemiptera</taxon>
        <taxon>Sternorrhyncha</taxon>
        <taxon>Psylloidea</taxon>
        <taxon>Psyllidae</taxon>
        <taxon>Diaphorininae</taxon>
        <taxon>Diaphorina</taxon>
    </lineage>
</organism>
<dbReference type="RefSeq" id="XP_026683879.1">
    <property type="nucleotide sequence ID" value="XM_026828078.1"/>
</dbReference>
<evidence type="ECO:0000313" key="3">
    <source>
        <dbReference type="RefSeq" id="XP_026683879.1"/>
    </source>
</evidence>
<keyword evidence="1" id="KW-0812">Transmembrane</keyword>
<keyword evidence="1" id="KW-0472">Membrane</keyword>
<sequence>MVYKSTSISSWCIQRNSHHIGTNMSTIPVLSIFLLGILFSLGFNYLLSYLSGSQHHDIVLHKVFAPIPYDGSDKYQIPSPAITTEKHDLQKSSKFPPKRFDRGNCNCSGPIVVKTREIG</sequence>
<protein>
    <submittedName>
        <fullName evidence="3">Uncharacterized protein LOC113469978</fullName>
    </submittedName>
</protein>
<dbReference type="GeneID" id="113469978"/>
<dbReference type="AlphaFoldDB" id="A0A3Q0J5X7"/>
<evidence type="ECO:0000313" key="2">
    <source>
        <dbReference type="Proteomes" id="UP000079169"/>
    </source>
</evidence>
<keyword evidence="2" id="KW-1185">Reference proteome</keyword>
<evidence type="ECO:0000256" key="1">
    <source>
        <dbReference type="SAM" id="Phobius"/>
    </source>
</evidence>
<reference evidence="3" key="1">
    <citation type="submission" date="2025-08" db="UniProtKB">
        <authorList>
            <consortium name="RefSeq"/>
        </authorList>
    </citation>
    <scope>IDENTIFICATION</scope>
</reference>
<feature type="transmembrane region" description="Helical" evidence="1">
    <location>
        <begin position="27"/>
        <end position="47"/>
    </location>
</feature>
<dbReference type="Proteomes" id="UP000079169">
    <property type="component" value="Unplaced"/>
</dbReference>
<accession>A0A3Q0J5X7</accession>
<dbReference type="PaxDb" id="121845-A0A3Q0J5X7"/>
<dbReference type="KEGG" id="dci:113469978"/>
<name>A0A3Q0J5X7_DIACI</name>
<keyword evidence="1" id="KW-1133">Transmembrane helix</keyword>